<organism evidence="2 3">
    <name type="scientific">Chromobacterium violaceum</name>
    <dbReference type="NCBI Taxonomy" id="536"/>
    <lineage>
        <taxon>Bacteria</taxon>
        <taxon>Pseudomonadati</taxon>
        <taxon>Pseudomonadota</taxon>
        <taxon>Betaproteobacteria</taxon>
        <taxon>Neisseriales</taxon>
        <taxon>Chromobacteriaceae</taxon>
        <taxon>Chromobacterium</taxon>
    </lineage>
</organism>
<evidence type="ECO:0008006" key="4">
    <source>
        <dbReference type="Google" id="ProtNLM"/>
    </source>
</evidence>
<keyword evidence="1" id="KW-0812">Transmembrane</keyword>
<feature type="transmembrane region" description="Helical" evidence="1">
    <location>
        <begin position="24"/>
        <end position="46"/>
    </location>
</feature>
<evidence type="ECO:0000313" key="3">
    <source>
        <dbReference type="Proteomes" id="UP000275777"/>
    </source>
</evidence>
<accession>A0A3S4J462</accession>
<keyword evidence="1" id="KW-1133">Transmembrane helix</keyword>
<reference evidence="2 3" key="1">
    <citation type="submission" date="2018-12" db="EMBL/GenBank/DDBJ databases">
        <authorList>
            <consortium name="Pathogen Informatics"/>
        </authorList>
    </citation>
    <scope>NUCLEOTIDE SEQUENCE [LARGE SCALE GENOMIC DNA]</scope>
    <source>
        <strain evidence="2 3">NCTC9695</strain>
    </source>
</reference>
<protein>
    <recommendedName>
        <fullName evidence="4">4-hydroxybenzoate transporter PcaK</fullName>
    </recommendedName>
</protein>
<dbReference type="Proteomes" id="UP000275777">
    <property type="component" value="Chromosome"/>
</dbReference>
<sequence length="59" mass="6184">MMGMGRFGGIAGAMLGATLLKLQLGLPLFFALLSLPALLAAAALLLKRRSIAMARRAWA</sequence>
<dbReference type="AlphaFoldDB" id="A0A3S4J462"/>
<keyword evidence="1" id="KW-0472">Membrane</keyword>
<gene>
    <name evidence="2" type="ORF">NCTC9695_05264</name>
</gene>
<name>A0A3S4J462_CHRVL</name>
<dbReference type="EMBL" id="LR134182">
    <property type="protein sequence ID" value="VEB44760.1"/>
    <property type="molecule type" value="Genomic_DNA"/>
</dbReference>
<proteinExistence type="predicted"/>
<evidence type="ECO:0000313" key="2">
    <source>
        <dbReference type="EMBL" id="VEB44760.1"/>
    </source>
</evidence>
<evidence type="ECO:0000256" key="1">
    <source>
        <dbReference type="SAM" id="Phobius"/>
    </source>
</evidence>